<dbReference type="Pfam" id="PF00072">
    <property type="entry name" value="Response_reg"/>
    <property type="match status" value="1"/>
</dbReference>
<evidence type="ECO:0000313" key="8">
    <source>
        <dbReference type="EMBL" id="MBP2702789.1"/>
    </source>
</evidence>
<keyword evidence="1 5" id="KW-0597">Phosphoprotein</keyword>
<keyword evidence="2" id="KW-0805">Transcription regulation</keyword>
<feature type="domain" description="Response regulatory" evidence="7">
    <location>
        <begin position="2"/>
        <end position="122"/>
    </location>
</feature>
<evidence type="ECO:0000259" key="6">
    <source>
        <dbReference type="PROSITE" id="PS50043"/>
    </source>
</evidence>
<dbReference type="InterPro" id="IPR039420">
    <property type="entry name" value="WalR-like"/>
</dbReference>
<name>A0A940WLI8_9ACTN</name>
<gene>
    <name evidence="8" type="ORF">JOL79_03100</name>
</gene>
<dbReference type="SUPFAM" id="SSF52172">
    <property type="entry name" value="CheY-like"/>
    <property type="match status" value="1"/>
</dbReference>
<proteinExistence type="predicted"/>
<dbReference type="SMART" id="SM00421">
    <property type="entry name" value="HTH_LUXR"/>
    <property type="match status" value="1"/>
</dbReference>
<dbReference type="PROSITE" id="PS00622">
    <property type="entry name" value="HTH_LUXR_1"/>
    <property type="match status" value="1"/>
</dbReference>
<evidence type="ECO:0000256" key="4">
    <source>
        <dbReference type="ARBA" id="ARBA00023163"/>
    </source>
</evidence>
<keyword evidence="3" id="KW-0238">DNA-binding</keyword>
<feature type="modified residue" description="4-aspartylphosphate" evidence="5">
    <location>
        <position position="52"/>
    </location>
</feature>
<dbReference type="InterPro" id="IPR016032">
    <property type="entry name" value="Sig_transdc_resp-reg_C-effctor"/>
</dbReference>
<dbReference type="InterPro" id="IPR011006">
    <property type="entry name" value="CheY-like_superfamily"/>
</dbReference>
<reference evidence="8" key="1">
    <citation type="submission" date="2021-02" db="EMBL/GenBank/DDBJ databases">
        <title>Draft genome sequence of Microbispora sp. RL4-1S isolated from rice leaves in Thailand.</title>
        <authorList>
            <person name="Muangham S."/>
            <person name="Duangmal K."/>
        </authorList>
    </citation>
    <scope>NUCLEOTIDE SEQUENCE</scope>
    <source>
        <strain evidence="8">RL4-1S</strain>
    </source>
</reference>
<dbReference type="PANTHER" id="PTHR43214:SF24">
    <property type="entry name" value="TRANSCRIPTIONAL REGULATORY PROTEIN NARL-RELATED"/>
    <property type="match status" value="1"/>
</dbReference>
<accession>A0A940WLI8</accession>
<evidence type="ECO:0000256" key="2">
    <source>
        <dbReference type="ARBA" id="ARBA00023015"/>
    </source>
</evidence>
<dbReference type="GO" id="GO:0000160">
    <property type="term" value="P:phosphorelay signal transduction system"/>
    <property type="evidence" value="ECO:0007669"/>
    <property type="project" value="InterPro"/>
</dbReference>
<dbReference type="InterPro" id="IPR000792">
    <property type="entry name" value="Tscrpt_reg_LuxR_C"/>
</dbReference>
<keyword evidence="4" id="KW-0804">Transcription</keyword>
<dbReference type="CDD" id="cd17535">
    <property type="entry name" value="REC_NarL-like"/>
    <property type="match status" value="1"/>
</dbReference>
<dbReference type="GO" id="GO:0006355">
    <property type="term" value="P:regulation of DNA-templated transcription"/>
    <property type="evidence" value="ECO:0007669"/>
    <property type="project" value="InterPro"/>
</dbReference>
<dbReference type="PROSITE" id="PS50110">
    <property type="entry name" value="RESPONSE_REGULATORY"/>
    <property type="match status" value="1"/>
</dbReference>
<dbReference type="CDD" id="cd06170">
    <property type="entry name" value="LuxR_C_like"/>
    <property type="match status" value="1"/>
</dbReference>
<evidence type="ECO:0000256" key="5">
    <source>
        <dbReference type="PROSITE-ProRule" id="PRU00169"/>
    </source>
</evidence>
<dbReference type="SUPFAM" id="SSF46894">
    <property type="entry name" value="C-terminal effector domain of the bipartite response regulators"/>
    <property type="match status" value="1"/>
</dbReference>
<dbReference type="SMART" id="SM00448">
    <property type="entry name" value="REC"/>
    <property type="match status" value="1"/>
</dbReference>
<evidence type="ECO:0000256" key="1">
    <source>
        <dbReference type="ARBA" id="ARBA00022553"/>
    </source>
</evidence>
<evidence type="ECO:0000259" key="7">
    <source>
        <dbReference type="PROSITE" id="PS50110"/>
    </source>
</evidence>
<keyword evidence="9" id="KW-1185">Reference proteome</keyword>
<sequence length="222" mass="24396">MRVIIADDTALIRVGVSALLRESDIEVVAAMGDVSTLLADVRRHRPDAVIMDIRMPPTYTDEGLVMARKIQAELPEVGVLLLSLHLEAEYALDLINEGRGRSGYLLKERLLDPGDLVQALLRINDGEAVIDPAIVEALMSRQRTTTSLHRLTPREREVLALMAEGLTNQAIGQRLNLSRKTVETHVTSLLDRLDIPAADGLHRRVLAVLAFLSSGHSPGHFP</sequence>
<dbReference type="PANTHER" id="PTHR43214">
    <property type="entry name" value="TWO-COMPONENT RESPONSE REGULATOR"/>
    <property type="match status" value="1"/>
</dbReference>
<organism evidence="8 9">
    <name type="scientific">Microbispora oryzae</name>
    <dbReference type="NCBI Taxonomy" id="2806554"/>
    <lineage>
        <taxon>Bacteria</taxon>
        <taxon>Bacillati</taxon>
        <taxon>Actinomycetota</taxon>
        <taxon>Actinomycetes</taxon>
        <taxon>Streptosporangiales</taxon>
        <taxon>Streptosporangiaceae</taxon>
        <taxon>Microbispora</taxon>
    </lineage>
</organism>
<dbReference type="Gene3D" id="3.40.50.2300">
    <property type="match status" value="1"/>
</dbReference>
<dbReference type="EMBL" id="JAFCNB010000001">
    <property type="protein sequence ID" value="MBP2702789.1"/>
    <property type="molecule type" value="Genomic_DNA"/>
</dbReference>
<dbReference type="InterPro" id="IPR058245">
    <property type="entry name" value="NreC/VraR/RcsB-like_REC"/>
</dbReference>
<dbReference type="InterPro" id="IPR001789">
    <property type="entry name" value="Sig_transdc_resp-reg_receiver"/>
</dbReference>
<protein>
    <submittedName>
        <fullName evidence="8">Response regulator transcription factor</fullName>
    </submittedName>
</protein>
<dbReference type="Proteomes" id="UP000674234">
    <property type="component" value="Unassembled WGS sequence"/>
</dbReference>
<feature type="domain" description="HTH luxR-type" evidence="6">
    <location>
        <begin position="144"/>
        <end position="215"/>
    </location>
</feature>
<comment type="caution">
    <text evidence="8">The sequence shown here is derived from an EMBL/GenBank/DDBJ whole genome shotgun (WGS) entry which is preliminary data.</text>
</comment>
<dbReference type="PRINTS" id="PR00038">
    <property type="entry name" value="HTHLUXR"/>
</dbReference>
<dbReference type="RefSeq" id="WP_210154042.1">
    <property type="nucleotide sequence ID" value="NZ_JAFCNB010000001.1"/>
</dbReference>
<dbReference type="AlphaFoldDB" id="A0A940WLI8"/>
<dbReference type="GO" id="GO:0003677">
    <property type="term" value="F:DNA binding"/>
    <property type="evidence" value="ECO:0007669"/>
    <property type="project" value="UniProtKB-KW"/>
</dbReference>
<evidence type="ECO:0000313" key="9">
    <source>
        <dbReference type="Proteomes" id="UP000674234"/>
    </source>
</evidence>
<evidence type="ECO:0000256" key="3">
    <source>
        <dbReference type="ARBA" id="ARBA00023125"/>
    </source>
</evidence>
<dbReference type="Pfam" id="PF00196">
    <property type="entry name" value="GerE"/>
    <property type="match status" value="1"/>
</dbReference>
<dbReference type="PROSITE" id="PS50043">
    <property type="entry name" value="HTH_LUXR_2"/>
    <property type="match status" value="1"/>
</dbReference>